<keyword evidence="4 6" id="KW-0520">NAD</keyword>
<dbReference type="RefSeq" id="WP_369667758.1">
    <property type="nucleotide sequence ID" value="NZ_JBDKXB010000020.1"/>
</dbReference>
<feature type="active site" description="Proton acceptor" evidence="6">
    <location>
        <position position="73"/>
    </location>
</feature>
<keyword evidence="8" id="KW-1185">Reference proteome</keyword>
<keyword evidence="6" id="KW-0067">ATP-binding</keyword>
<keyword evidence="1 6" id="KW-0808">Transferase</keyword>
<dbReference type="InterPro" id="IPR002504">
    <property type="entry name" value="NADK"/>
</dbReference>
<evidence type="ECO:0000313" key="7">
    <source>
        <dbReference type="EMBL" id="MEY6433372.1"/>
    </source>
</evidence>
<comment type="caution">
    <text evidence="7">The sequence shown here is derived from an EMBL/GenBank/DDBJ whole genome shotgun (WGS) entry which is preliminary data.</text>
</comment>
<comment type="similarity">
    <text evidence="6">Belongs to the NAD kinase family.</text>
</comment>
<evidence type="ECO:0000256" key="3">
    <source>
        <dbReference type="ARBA" id="ARBA00022857"/>
    </source>
</evidence>
<dbReference type="GO" id="GO:0003951">
    <property type="term" value="F:NAD+ kinase activity"/>
    <property type="evidence" value="ECO:0007669"/>
    <property type="project" value="UniProtKB-EC"/>
</dbReference>
<comment type="function">
    <text evidence="6">Involved in the regulation of the intracellular balance of NAD and NADP, and is a key enzyme in the biosynthesis of NADP. Catalyzes specifically the phosphorylation on 2'-hydroxyl of the adenosine moiety of NAD to yield NADP.</text>
</comment>
<dbReference type="Pfam" id="PF01513">
    <property type="entry name" value="NAD_kinase"/>
    <property type="match status" value="1"/>
</dbReference>
<dbReference type="InterPro" id="IPR016064">
    <property type="entry name" value="NAD/diacylglycerol_kinase_sf"/>
</dbReference>
<sequence length="298" mass="32125">MSLFHTIGIIGKQHDSGQVRMTLERLVAYLDLRGRDLYFDAASADLLGQSPERCLDSATLGERCDLVIVVGGDGTFLGAARALATHGVPLVGINLGRLGFLVDVSPHEIEQALDRILDGEYDEEERRLLSASVGAADGQTTSGVALNDVVIHKWNTGRMIELETSIDGVLVNVQRADGLIVATPTGSTAYALSGGGPLLDPSLDALVLVPICPHTLSNRPLVVAGSSRIEVRVHADDRDHVRVTWDGQTDLCTQVQERILIEQAPRPARLLHPKGHDHYAILRAKLGWGEQPQGPRPC</sequence>
<evidence type="ECO:0000256" key="1">
    <source>
        <dbReference type="ARBA" id="ARBA00022679"/>
    </source>
</evidence>
<dbReference type="EMBL" id="JBDKXB010000020">
    <property type="protein sequence ID" value="MEY6433372.1"/>
    <property type="molecule type" value="Genomic_DNA"/>
</dbReference>
<keyword evidence="2 6" id="KW-0418">Kinase</keyword>
<keyword evidence="6" id="KW-0547">Nucleotide-binding</keyword>
<evidence type="ECO:0000256" key="6">
    <source>
        <dbReference type="HAMAP-Rule" id="MF_00361"/>
    </source>
</evidence>
<proteinExistence type="inferred from homology"/>
<feature type="binding site" evidence="6">
    <location>
        <position position="175"/>
    </location>
    <ligand>
        <name>NAD(+)</name>
        <dbReference type="ChEBI" id="CHEBI:57540"/>
    </ligand>
</feature>
<keyword evidence="6" id="KW-0963">Cytoplasm</keyword>
<dbReference type="PANTHER" id="PTHR20275:SF0">
    <property type="entry name" value="NAD KINASE"/>
    <property type="match status" value="1"/>
</dbReference>
<comment type="cofactor">
    <cofactor evidence="6">
        <name>a divalent metal cation</name>
        <dbReference type="ChEBI" id="CHEBI:60240"/>
    </cofactor>
</comment>
<keyword evidence="3 6" id="KW-0521">NADP</keyword>
<comment type="catalytic activity">
    <reaction evidence="5 6">
        <text>NAD(+) + ATP = ADP + NADP(+) + H(+)</text>
        <dbReference type="Rhea" id="RHEA:18629"/>
        <dbReference type="ChEBI" id="CHEBI:15378"/>
        <dbReference type="ChEBI" id="CHEBI:30616"/>
        <dbReference type="ChEBI" id="CHEBI:57540"/>
        <dbReference type="ChEBI" id="CHEBI:58349"/>
        <dbReference type="ChEBI" id="CHEBI:456216"/>
        <dbReference type="EC" id="2.7.1.23"/>
    </reaction>
</comment>
<dbReference type="InterPro" id="IPR017437">
    <property type="entry name" value="ATP-NAD_kinase_PpnK-typ_C"/>
</dbReference>
<gene>
    <name evidence="6" type="primary">nadK</name>
    <name evidence="7" type="ORF">ABC977_13265</name>
</gene>
<reference evidence="7 8" key="1">
    <citation type="submission" date="2024-05" db="EMBL/GenBank/DDBJ databases">
        <title>Genome Sequence and Characterization of the New Strain Purple Sulfur Bacterium of Genus Thioalkalicoccus.</title>
        <authorList>
            <person name="Bryantseva I.A."/>
            <person name="Kyndt J.A."/>
            <person name="Imhoff J.F."/>
        </authorList>
    </citation>
    <scope>NUCLEOTIDE SEQUENCE [LARGE SCALE GENOMIC DNA]</scope>
    <source>
        <strain evidence="7 8">Um2</strain>
    </source>
</reference>
<evidence type="ECO:0000313" key="8">
    <source>
        <dbReference type="Proteomes" id="UP001564408"/>
    </source>
</evidence>
<protein>
    <recommendedName>
        <fullName evidence="6">NAD kinase</fullName>
        <ecNumber evidence="6">2.7.1.23</ecNumber>
    </recommendedName>
    <alternativeName>
        <fullName evidence="6">ATP-dependent NAD kinase</fullName>
    </alternativeName>
</protein>
<dbReference type="Gene3D" id="2.60.200.30">
    <property type="entry name" value="Probable inorganic polyphosphate/atp-NAD kinase, domain 2"/>
    <property type="match status" value="1"/>
</dbReference>
<dbReference type="Pfam" id="PF20143">
    <property type="entry name" value="NAD_kinase_C"/>
    <property type="match status" value="1"/>
</dbReference>
<name>A0ABV4BGG3_9GAMM</name>
<dbReference type="HAMAP" id="MF_00361">
    <property type="entry name" value="NAD_kinase"/>
    <property type="match status" value="1"/>
</dbReference>
<dbReference type="SUPFAM" id="SSF111331">
    <property type="entry name" value="NAD kinase/diacylglycerol kinase-like"/>
    <property type="match status" value="1"/>
</dbReference>
<dbReference type="EC" id="2.7.1.23" evidence="6"/>
<dbReference type="InterPro" id="IPR017438">
    <property type="entry name" value="ATP-NAD_kinase_N"/>
</dbReference>
<organism evidence="7 8">
    <name type="scientific">Thioalkalicoccus limnaeus</name>
    <dbReference type="NCBI Taxonomy" id="120681"/>
    <lineage>
        <taxon>Bacteria</taxon>
        <taxon>Pseudomonadati</taxon>
        <taxon>Pseudomonadota</taxon>
        <taxon>Gammaproteobacteria</taxon>
        <taxon>Chromatiales</taxon>
        <taxon>Chromatiaceae</taxon>
        <taxon>Thioalkalicoccus</taxon>
    </lineage>
</organism>
<dbReference type="NCBIfam" id="NF002306">
    <property type="entry name" value="PRK01231.1"/>
    <property type="match status" value="1"/>
</dbReference>
<feature type="binding site" evidence="6">
    <location>
        <position position="177"/>
    </location>
    <ligand>
        <name>NAD(+)</name>
        <dbReference type="ChEBI" id="CHEBI:57540"/>
    </ligand>
</feature>
<dbReference type="Proteomes" id="UP001564408">
    <property type="component" value="Unassembled WGS sequence"/>
</dbReference>
<evidence type="ECO:0000256" key="5">
    <source>
        <dbReference type="ARBA" id="ARBA00047925"/>
    </source>
</evidence>
<dbReference type="Gene3D" id="3.40.50.10330">
    <property type="entry name" value="Probable inorganic polyphosphate/atp-NAD kinase, domain 1"/>
    <property type="match status" value="1"/>
</dbReference>
<evidence type="ECO:0000256" key="2">
    <source>
        <dbReference type="ARBA" id="ARBA00022777"/>
    </source>
</evidence>
<feature type="binding site" evidence="6">
    <location>
        <begin position="147"/>
        <end position="148"/>
    </location>
    <ligand>
        <name>NAD(+)</name>
        <dbReference type="ChEBI" id="CHEBI:57540"/>
    </ligand>
</feature>
<feature type="binding site" evidence="6">
    <location>
        <position position="248"/>
    </location>
    <ligand>
        <name>NAD(+)</name>
        <dbReference type="ChEBI" id="CHEBI:57540"/>
    </ligand>
</feature>
<feature type="binding site" evidence="6">
    <location>
        <position position="158"/>
    </location>
    <ligand>
        <name>NAD(+)</name>
        <dbReference type="ChEBI" id="CHEBI:57540"/>
    </ligand>
</feature>
<dbReference type="PANTHER" id="PTHR20275">
    <property type="entry name" value="NAD KINASE"/>
    <property type="match status" value="1"/>
</dbReference>
<evidence type="ECO:0000256" key="4">
    <source>
        <dbReference type="ARBA" id="ARBA00023027"/>
    </source>
</evidence>
<comment type="subcellular location">
    <subcellularLocation>
        <location evidence="6">Cytoplasm</location>
    </subcellularLocation>
</comment>
<accession>A0ABV4BGG3</accession>
<feature type="binding site" evidence="6">
    <location>
        <begin position="73"/>
        <end position="74"/>
    </location>
    <ligand>
        <name>NAD(+)</name>
        <dbReference type="ChEBI" id="CHEBI:57540"/>
    </ligand>
</feature>
<feature type="binding site" evidence="6">
    <location>
        <begin position="188"/>
        <end position="193"/>
    </location>
    <ligand>
        <name>NAD(+)</name>
        <dbReference type="ChEBI" id="CHEBI:57540"/>
    </ligand>
</feature>
<comment type="caution">
    <text evidence="6">Lacks conserved residue(s) required for the propagation of feature annotation.</text>
</comment>